<comment type="caution">
    <text evidence="1">The sequence shown here is derived from an EMBL/GenBank/DDBJ whole genome shotgun (WGS) entry which is preliminary data.</text>
</comment>
<gene>
    <name evidence="1" type="ORF">WCD58_21385</name>
</gene>
<keyword evidence="1" id="KW-0378">Hydrolase</keyword>
<dbReference type="PANTHER" id="PTHR43857">
    <property type="entry name" value="BLR7761 PROTEIN"/>
    <property type="match status" value="1"/>
</dbReference>
<dbReference type="Proteomes" id="UP001369736">
    <property type="component" value="Unassembled WGS sequence"/>
</dbReference>
<dbReference type="CDD" id="cd00448">
    <property type="entry name" value="YjgF_YER057c_UK114_family"/>
    <property type="match status" value="1"/>
</dbReference>
<dbReference type="Gene3D" id="3.30.1330.40">
    <property type="entry name" value="RutC-like"/>
    <property type="match status" value="1"/>
</dbReference>
<dbReference type="GO" id="GO:0016787">
    <property type="term" value="F:hydrolase activity"/>
    <property type="evidence" value="ECO:0007669"/>
    <property type="project" value="UniProtKB-KW"/>
</dbReference>
<dbReference type="RefSeq" id="WP_337705086.1">
    <property type="nucleotide sequence ID" value="NZ_JBBEGM010000009.1"/>
</dbReference>
<organism evidence="1 2">
    <name type="scientific">Actinomycetospora flava</name>
    <dbReference type="NCBI Taxonomy" id="3129232"/>
    <lineage>
        <taxon>Bacteria</taxon>
        <taxon>Bacillati</taxon>
        <taxon>Actinomycetota</taxon>
        <taxon>Actinomycetes</taxon>
        <taxon>Pseudonocardiales</taxon>
        <taxon>Pseudonocardiaceae</taxon>
        <taxon>Actinomycetospora</taxon>
    </lineage>
</organism>
<accession>A0ABU8M984</accession>
<reference evidence="1 2" key="1">
    <citation type="submission" date="2024-03" db="EMBL/GenBank/DDBJ databases">
        <title>Actinomycetospora sp. OC33-EN07, a novel actinomycete isolated from wild orchid (Aerides multiflora).</title>
        <authorList>
            <person name="Suriyachadkun C."/>
        </authorList>
    </citation>
    <scope>NUCLEOTIDE SEQUENCE [LARGE SCALE GENOMIC DNA]</scope>
    <source>
        <strain evidence="1 2">OC33-EN07</strain>
    </source>
</reference>
<dbReference type="EC" id="3.5.-.-" evidence="1"/>
<dbReference type="PANTHER" id="PTHR43857:SF1">
    <property type="entry name" value="YJGH FAMILY PROTEIN"/>
    <property type="match status" value="1"/>
</dbReference>
<keyword evidence="2" id="KW-1185">Reference proteome</keyword>
<evidence type="ECO:0000313" key="1">
    <source>
        <dbReference type="EMBL" id="MEJ2863726.1"/>
    </source>
</evidence>
<evidence type="ECO:0000313" key="2">
    <source>
        <dbReference type="Proteomes" id="UP001369736"/>
    </source>
</evidence>
<name>A0ABU8M984_9PSEU</name>
<dbReference type="Pfam" id="PF01042">
    <property type="entry name" value="Ribonuc_L-PSP"/>
    <property type="match status" value="1"/>
</dbReference>
<dbReference type="SUPFAM" id="SSF55298">
    <property type="entry name" value="YjgF-like"/>
    <property type="match status" value="1"/>
</dbReference>
<protein>
    <submittedName>
        <fullName evidence="1">RidA family protein</fullName>
        <ecNumber evidence="1">3.5.-.-</ecNumber>
    </submittedName>
</protein>
<dbReference type="InterPro" id="IPR006175">
    <property type="entry name" value="YjgF/YER057c/UK114"/>
</dbReference>
<sequence>MITHINPPELATPSGFSHAVRTSGGENVHLAGQTALDADGVIVGETVVEQFEQALGNLVTALRAAGGTPADLVSLTIYIVDVDDYRAHSRELGRVWKKLIGGSYPAVAGIGVARLWDAEALVEVQGTACVAS</sequence>
<dbReference type="InterPro" id="IPR035959">
    <property type="entry name" value="RutC-like_sf"/>
</dbReference>
<dbReference type="EMBL" id="JBBEGM010000009">
    <property type="protein sequence ID" value="MEJ2863726.1"/>
    <property type="molecule type" value="Genomic_DNA"/>
</dbReference>
<proteinExistence type="predicted"/>